<keyword evidence="5" id="KW-1185">Reference proteome</keyword>
<evidence type="ECO:0000256" key="2">
    <source>
        <dbReference type="SAM" id="MobiDB-lite"/>
    </source>
</evidence>
<dbReference type="PANTHER" id="PTHR28626">
    <property type="entry name" value="SRR1-LIKE PROTEIN"/>
    <property type="match status" value="1"/>
</dbReference>
<dbReference type="EMBL" id="LT671822">
    <property type="protein sequence ID" value="SHO77333.1"/>
    <property type="molecule type" value="Genomic_DNA"/>
</dbReference>
<name>A0A1M8A4E5_MALS4</name>
<evidence type="ECO:0000313" key="4">
    <source>
        <dbReference type="EMBL" id="SHO77333.1"/>
    </source>
</evidence>
<accession>A0A1M8A4E5</accession>
<reference evidence="5" key="1">
    <citation type="journal article" date="2017" name="Nucleic Acids Res.">
        <title>Proteogenomics produces comprehensive and highly accurate protein-coding gene annotation in a complete genome assembly of Malassezia sympodialis.</title>
        <authorList>
            <person name="Zhu Y."/>
            <person name="Engstroem P.G."/>
            <person name="Tellgren-Roth C."/>
            <person name="Baudo C.D."/>
            <person name="Kennell J.C."/>
            <person name="Sun S."/>
            <person name="Billmyre R.B."/>
            <person name="Schroeder M.S."/>
            <person name="Andersson A."/>
            <person name="Holm T."/>
            <person name="Sigurgeirsson B."/>
            <person name="Wu G."/>
            <person name="Sankaranarayanan S.R."/>
            <person name="Siddharthan R."/>
            <person name="Sanyal K."/>
            <person name="Lundeberg J."/>
            <person name="Nystedt B."/>
            <person name="Boekhout T."/>
            <person name="Dawson T.L. Jr."/>
            <person name="Heitman J."/>
            <person name="Scheynius A."/>
            <person name="Lehtioe J."/>
        </authorList>
    </citation>
    <scope>NUCLEOTIDE SEQUENCE [LARGE SCALE GENOMIC DNA]</scope>
    <source>
        <strain evidence="5">ATCC 42132</strain>
    </source>
</reference>
<gene>
    <name evidence="4" type="ORF">MSYG_1674</name>
</gene>
<evidence type="ECO:0000259" key="3">
    <source>
        <dbReference type="Pfam" id="PF07985"/>
    </source>
</evidence>
<sequence>MPDPSLQSSEHLRRRDYGDDLAAMLSQIAARRQALCPTAELRESWQMLLEGLCKHSPAPEQIWCLGIGPFSHRASVYQWALLQEFQHALEAYHNRSVPLTVYDPQFESRDIALVKALGAHLPPSNECGAYAFEHPTLIYMPHCPKELYEAVLRANWDRQRLQALVLCGNELDMYYPHETIPCISRIASHVQSYPLPPMPTHVPGALNGAVQVFFSSLADVPLTSSIEDWSYQPAPRKTRTRARRARGTEQHTSQPLSIDNPAFWCLPPTAPVGEEVLTTPVPDGPM</sequence>
<comment type="similarity">
    <text evidence="1">Belongs to the SRR1 family.</text>
</comment>
<dbReference type="InterPro" id="IPR012942">
    <property type="entry name" value="SRR1-like"/>
</dbReference>
<feature type="region of interest" description="Disordered" evidence="2">
    <location>
        <begin position="231"/>
        <end position="256"/>
    </location>
</feature>
<feature type="compositionally biased region" description="Basic residues" evidence="2">
    <location>
        <begin position="236"/>
        <end position="245"/>
    </location>
</feature>
<dbReference type="GO" id="GO:0005737">
    <property type="term" value="C:cytoplasm"/>
    <property type="evidence" value="ECO:0007669"/>
    <property type="project" value="TreeGrafter"/>
</dbReference>
<feature type="domain" description="SRR1-like" evidence="3">
    <location>
        <begin position="54"/>
        <end position="194"/>
    </location>
</feature>
<protein>
    <submittedName>
        <fullName evidence="4">Similar to S.cerevisiae protein BER1 (Protein involved in microtubule-related processes)</fullName>
    </submittedName>
</protein>
<organism evidence="4 5">
    <name type="scientific">Malassezia sympodialis (strain ATCC 42132)</name>
    <name type="common">Atopic eczema-associated yeast</name>
    <dbReference type="NCBI Taxonomy" id="1230383"/>
    <lineage>
        <taxon>Eukaryota</taxon>
        <taxon>Fungi</taxon>
        <taxon>Dikarya</taxon>
        <taxon>Basidiomycota</taxon>
        <taxon>Ustilaginomycotina</taxon>
        <taxon>Malasseziomycetes</taxon>
        <taxon>Malasseziales</taxon>
        <taxon>Malasseziaceae</taxon>
        <taxon>Malassezia</taxon>
    </lineage>
</organism>
<evidence type="ECO:0000256" key="1">
    <source>
        <dbReference type="ARBA" id="ARBA00009856"/>
    </source>
</evidence>
<dbReference type="AlphaFoldDB" id="A0A1M8A4E5"/>
<proteinExistence type="inferred from homology"/>
<dbReference type="PANTHER" id="PTHR28626:SF3">
    <property type="entry name" value="SRR1-LIKE PROTEIN"/>
    <property type="match status" value="1"/>
</dbReference>
<dbReference type="Proteomes" id="UP000186303">
    <property type="component" value="Chromosome 2"/>
</dbReference>
<evidence type="ECO:0000313" key="5">
    <source>
        <dbReference type="Proteomes" id="UP000186303"/>
    </source>
</evidence>
<dbReference type="InterPro" id="IPR040044">
    <property type="entry name" value="SRR1L"/>
</dbReference>
<dbReference type="GO" id="GO:0005634">
    <property type="term" value="C:nucleus"/>
    <property type="evidence" value="ECO:0007669"/>
    <property type="project" value="TreeGrafter"/>
</dbReference>
<dbReference type="Pfam" id="PF07985">
    <property type="entry name" value="SRR1"/>
    <property type="match status" value="1"/>
</dbReference>
<dbReference type="OrthoDB" id="551431at2759"/>
<dbReference type="VEuPathDB" id="FungiDB:MSYG_1674"/>